<feature type="domain" description="HTH araC/xylS-type" evidence="1">
    <location>
        <begin position="152"/>
        <end position="224"/>
    </location>
</feature>
<gene>
    <name evidence="2" type="ORF">Pmi06nite_18310</name>
</gene>
<dbReference type="EMBL" id="BOOO01000009">
    <property type="protein sequence ID" value="GII28389.1"/>
    <property type="molecule type" value="Genomic_DNA"/>
</dbReference>
<comment type="caution">
    <text evidence="2">The sequence shown here is derived from an EMBL/GenBank/DDBJ whole genome shotgun (WGS) entry which is preliminary data.</text>
</comment>
<evidence type="ECO:0000259" key="1">
    <source>
        <dbReference type="PROSITE" id="PS01124"/>
    </source>
</evidence>
<accession>A0A8J3TLN4</accession>
<dbReference type="Gene3D" id="1.10.10.60">
    <property type="entry name" value="Homeodomain-like"/>
    <property type="match status" value="1"/>
</dbReference>
<dbReference type="InterPro" id="IPR018060">
    <property type="entry name" value="HTH_AraC"/>
</dbReference>
<dbReference type="GO" id="GO:0003700">
    <property type="term" value="F:DNA-binding transcription factor activity"/>
    <property type="evidence" value="ECO:0007669"/>
    <property type="project" value="InterPro"/>
</dbReference>
<dbReference type="Pfam" id="PF12833">
    <property type="entry name" value="HTH_18"/>
    <property type="match status" value="1"/>
</dbReference>
<dbReference type="RefSeq" id="WP_203952447.1">
    <property type="nucleotide sequence ID" value="NZ_BOOO01000009.1"/>
</dbReference>
<reference evidence="2 3" key="1">
    <citation type="submission" date="2021-01" db="EMBL/GenBank/DDBJ databases">
        <title>Whole genome shotgun sequence of Planotetraspora mira NBRC 15435.</title>
        <authorList>
            <person name="Komaki H."/>
            <person name="Tamura T."/>
        </authorList>
    </citation>
    <scope>NUCLEOTIDE SEQUENCE [LARGE SCALE GENOMIC DNA]</scope>
    <source>
        <strain evidence="2 3">NBRC 15435</strain>
    </source>
</reference>
<keyword evidence="3" id="KW-1185">Reference proteome</keyword>
<organism evidence="2 3">
    <name type="scientific">Planotetraspora mira</name>
    <dbReference type="NCBI Taxonomy" id="58121"/>
    <lineage>
        <taxon>Bacteria</taxon>
        <taxon>Bacillati</taxon>
        <taxon>Actinomycetota</taxon>
        <taxon>Actinomycetes</taxon>
        <taxon>Streptosporangiales</taxon>
        <taxon>Streptosporangiaceae</taxon>
        <taxon>Planotetraspora</taxon>
    </lineage>
</organism>
<proteinExistence type="predicted"/>
<dbReference type="GO" id="GO:0043565">
    <property type="term" value="F:sequence-specific DNA binding"/>
    <property type="evidence" value="ECO:0007669"/>
    <property type="project" value="InterPro"/>
</dbReference>
<evidence type="ECO:0000313" key="2">
    <source>
        <dbReference type="EMBL" id="GII28389.1"/>
    </source>
</evidence>
<dbReference type="SMART" id="SM00342">
    <property type="entry name" value="HTH_ARAC"/>
    <property type="match status" value="1"/>
</dbReference>
<dbReference type="PROSITE" id="PS01124">
    <property type="entry name" value="HTH_ARAC_FAMILY_2"/>
    <property type="match status" value="1"/>
</dbReference>
<name>A0A8J3TLN4_9ACTN</name>
<sequence length="236" mass="26387">MTRMGLEVESRSSDSPYIERVWRSRSHGVDRMTSIATAHWDLVFWEHRGQVSASVQGPESGAGPAPVPEDTTFFGISFSLGTSMPHIPINQLVDGFAEIPDATHRSFWLKGSAWRLPDYENAEAFVQRMVREDVLVRDPIVAAVLRGTSPDVSERTIQRRCVAATGLTRGAIRQINRARQAAVLIQEGVPVHDVIHRLGYFDQPHLARSLTRYIGRTATQLSDRDPSEPLSLLYKT</sequence>
<dbReference type="Proteomes" id="UP000650628">
    <property type="component" value="Unassembled WGS sequence"/>
</dbReference>
<dbReference type="AlphaFoldDB" id="A0A8J3TLN4"/>
<evidence type="ECO:0000313" key="3">
    <source>
        <dbReference type="Proteomes" id="UP000650628"/>
    </source>
</evidence>
<protein>
    <submittedName>
        <fullName evidence="2">AraC family transcriptional regulator</fullName>
    </submittedName>
</protein>